<organism evidence="1 2">
    <name type="scientific">Parasedimentitalea denitrificans</name>
    <dbReference type="NCBI Taxonomy" id="2211118"/>
    <lineage>
        <taxon>Bacteria</taxon>
        <taxon>Pseudomonadati</taxon>
        <taxon>Pseudomonadota</taxon>
        <taxon>Alphaproteobacteria</taxon>
        <taxon>Rhodobacterales</taxon>
        <taxon>Paracoccaceae</taxon>
        <taxon>Parasedimentitalea</taxon>
    </lineage>
</organism>
<proteinExistence type="predicted"/>
<keyword evidence="2" id="KW-1185">Reference proteome</keyword>
<evidence type="ECO:0000313" key="1">
    <source>
        <dbReference type="EMBL" id="NIZ62300.1"/>
    </source>
</evidence>
<dbReference type="Proteomes" id="UP001429564">
    <property type="component" value="Unassembled WGS sequence"/>
</dbReference>
<gene>
    <name evidence="1" type="ORF">DL239_15095</name>
</gene>
<name>A0ABX0WC94_9RHOB</name>
<accession>A0ABX0WC94</accession>
<comment type="caution">
    <text evidence="1">The sequence shown here is derived from an EMBL/GenBank/DDBJ whole genome shotgun (WGS) entry which is preliminary data.</text>
</comment>
<sequence length="82" mass="9002">MAFKFLVCGGCFKRSANTDQTPRKVLTIGGITGRQRGCKSSLLKLVFISQNWMNDVINLYAVAKKIELGFVSAGHHLMGITI</sequence>
<dbReference type="EMBL" id="QHLQ01000016">
    <property type="protein sequence ID" value="NIZ62300.1"/>
    <property type="molecule type" value="Genomic_DNA"/>
</dbReference>
<evidence type="ECO:0000313" key="2">
    <source>
        <dbReference type="Proteomes" id="UP001429564"/>
    </source>
</evidence>
<protein>
    <submittedName>
        <fullName evidence="1">Uncharacterized protein</fullName>
    </submittedName>
</protein>
<reference evidence="1 2" key="1">
    <citation type="submission" date="2018-05" db="EMBL/GenBank/DDBJ databases">
        <authorList>
            <person name="Zhang Y.-J."/>
        </authorList>
    </citation>
    <scope>NUCLEOTIDE SEQUENCE [LARGE SCALE GENOMIC DNA]</scope>
    <source>
        <strain evidence="1 2">CY04</strain>
    </source>
</reference>